<protein>
    <submittedName>
        <fullName evidence="2">Uncharacterized protein</fullName>
    </submittedName>
</protein>
<accession>A0A6G1IY32</accession>
<evidence type="ECO:0000313" key="3">
    <source>
        <dbReference type="Proteomes" id="UP000799291"/>
    </source>
</evidence>
<dbReference type="Proteomes" id="UP000799291">
    <property type="component" value="Unassembled WGS sequence"/>
</dbReference>
<keyword evidence="3" id="KW-1185">Reference proteome</keyword>
<dbReference type="AlphaFoldDB" id="A0A6G1IY32"/>
<organism evidence="2 3">
    <name type="scientific">Lentithecium fluviatile CBS 122367</name>
    <dbReference type="NCBI Taxonomy" id="1168545"/>
    <lineage>
        <taxon>Eukaryota</taxon>
        <taxon>Fungi</taxon>
        <taxon>Dikarya</taxon>
        <taxon>Ascomycota</taxon>
        <taxon>Pezizomycotina</taxon>
        <taxon>Dothideomycetes</taxon>
        <taxon>Pleosporomycetidae</taxon>
        <taxon>Pleosporales</taxon>
        <taxon>Massarineae</taxon>
        <taxon>Lentitheciaceae</taxon>
        <taxon>Lentithecium</taxon>
    </lineage>
</organism>
<dbReference type="OrthoDB" id="3753180at2759"/>
<name>A0A6G1IY32_9PLEO</name>
<feature type="signal peptide" evidence="1">
    <location>
        <begin position="1"/>
        <end position="17"/>
    </location>
</feature>
<proteinExistence type="predicted"/>
<feature type="chain" id="PRO_5026113855" evidence="1">
    <location>
        <begin position="18"/>
        <end position="176"/>
    </location>
</feature>
<evidence type="ECO:0000256" key="1">
    <source>
        <dbReference type="SAM" id="SignalP"/>
    </source>
</evidence>
<dbReference type="EMBL" id="MU005585">
    <property type="protein sequence ID" value="KAF2683154.1"/>
    <property type="molecule type" value="Genomic_DNA"/>
</dbReference>
<reference evidence="2" key="1">
    <citation type="journal article" date="2020" name="Stud. Mycol.">
        <title>101 Dothideomycetes genomes: a test case for predicting lifestyles and emergence of pathogens.</title>
        <authorList>
            <person name="Haridas S."/>
            <person name="Albert R."/>
            <person name="Binder M."/>
            <person name="Bloem J."/>
            <person name="Labutti K."/>
            <person name="Salamov A."/>
            <person name="Andreopoulos B."/>
            <person name="Baker S."/>
            <person name="Barry K."/>
            <person name="Bills G."/>
            <person name="Bluhm B."/>
            <person name="Cannon C."/>
            <person name="Castanera R."/>
            <person name="Culley D."/>
            <person name="Daum C."/>
            <person name="Ezra D."/>
            <person name="Gonzalez J."/>
            <person name="Henrissat B."/>
            <person name="Kuo A."/>
            <person name="Liang C."/>
            <person name="Lipzen A."/>
            <person name="Lutzoni F."/>
            <person name="Magnuson J."/>
            <person name="Mondo S."/>
            <person name="Nolan M."/>
            <person name="Ohm R."/>
            <person name="Pangilinan J."/>
            <person name="Park H.-J."/>
            <person name="Ramirez L."/>
            <person name="Alfaro M."/>
            <person name="Sun H."/>
            <person name="Tritt A."/>
            <person name="Yoshinaga Y."/>
            <person name="Zwiers L.-H."/>
            <person name="Turgeon B."/>
            <person name="Goodwin S."/>
            <person name="Spatafora J."/>
            <person name="Crous P."/>
            <person name="Grigoriev I."/>
        </authorList>
    </citation>
    <scope>NUCLEOTIDE SEQUENCE</scope>
    <source>
        <strain evidence="2">CBS 122367</strain>
    </source>
</reference>
<gene>
    <name evidence="2" type="ORF">K458DRAFT_488312</name>
</gene>
<keyword evidence="1" id="KW-0732">Signal</keyword>
<sequence>MHATALFLGAVAATTIANPIRKNRYVWEPAPGSTPSCDASSDKYLPISNASFIATVACERMMPPCAHPYLLPNGTVCIQSDWPLNETKTVSLNETVMSTGATVASGWTAELTVTPATLDARWFTGDCHGYFGQLLSQPAPEGCSTGGTGAGAGTITVGDNASLEGTVFSVSFAEGA</sequence>
<evidence type="ECO:0000313" key="2">
    <source>
        <dbReference type="EMBL" id="KAF2683154.1"/>
    </source>
</evidence>